<dbReference type="InterPro" id="IPR015797">
    <property type="entry name" value="NUDIX_hydrolase-like_dom_sf"/>
</dbReference>
<dbReference type="Proteomes" id="UP000215483">
    <property type="component" value="Unassembled WGS sequence"/>
</dbReference>
<keyword evidence="2" id="KW-1185">Reference proteome</keyword>
<dbReference type="OrthoDB" id="5178870at2"/>
<proteinExistence type="predicted"/>
<accession>A0A233RM84</accession>
<evidence type="ECO:0000313" key="2">
    <source>
        <dbReference type="Proteomes" id="UP000215483"/>
    </source>
</evidence>
<name>A0A233RM84_STRDA</name>
<organism evidence="1 2">
    <name type="scientific">Streptomyces diastatochromogenes</name>
    <dbReference type="NCBI Taxonomy" id="42236"/>
    <lineage>
        <taxon>Bacteria</taxon>
        <taxon>Bacillati</taxon>
        <taxon>Actinomycetota</taxon>
        <taxon>Actinomycetes</taxon>
        <taxon>Kitasatosporales</taxon>
        <taxon>Streptomycetaceae</taxon>
        <taxon>Streptomyces</taxon>
    </lineage>
</organism>
<evidence type="ECO:0000313" key="1">
    <source>
        <dbReference type="EMBL" id="OXY84487.1"/>
    </source>
</evidence>
<dbReference type="SUPFAM" id="SSF55811">
    <property type="entry name" value="Nudix"/>
    <property type="match status" value="1"/>
</dbReference>
<protein>
    <recommendedName>
        <fullName evidence="3">Translation initiation factor 2</fullName>
    </recommendedName>
</protein>
<reference evidence="1 2" key="1">
    <citation type="submission" date="2016-07" db="EMBL/GenBank/DDBJ databases">
        <title>Draft genome of Streptomyces diastatochromogenes.</title>
        <authorList>
            <person name="Podduturi R."/>
            <person name="Lukassen M.B."/>
            <person name="Clausen N."/>
            <person name="Nielsen J.L."/>
            <person name="Jorgensen N.O."/>
        </authorList>
    </citation>
    <scope>NUCLEOTIDE SEQUENCE [LARGE SCALE GENOMIC DNA]</scope>
    <source>
        <strain evidence="1 2">DSM 40608</strain>
    </source>
</reference>
<evidence type="ECO:0008006" key="3">
    <source>
        <dbReference type="Google" id="ProtNLM"/>
    </source>
</evidence>
<gene>
    <name evidence="1" type="ORF">BEK98_46380</name>
</gene>
<comment type="caution">
    <text evidence="1">The sequence shown here is derived from an EMBL/GenBank/DDBJ whole genome shotgun (WGS) entry which is preliminary data.</text>
</comment>
<sequence length="342" mass="38865">MGAPLHDREHFRIGPLRTTCYVYEGDGTRPISERNLRVYYEAGDPVYVPEEVRRWRQEIEDEQRTRAVAGRDRRWNHPRFAVETVAVTRSDDREDPIVEIRFSPADYFTFLAAQQLNRPLEEGEGAGKTLREHYLDGQDPILVNGFLSASFGANVAVVTGRDHKMLFSRRSATVGGNAGNWNSSANEGLSGQHDLKDGVPDLFGAARRALREELAVHEGDRCELELLSFAMDTERHQWAAFFLAVLPDLSEEQLRDRWSRGIDDKWEHSEFRFVTAEPDDVLAFMLSPEVLSHWTACGPALFQHALVRLMTRHHDDAGKGRLAVEKAIDRTTAKLTDPRSQD</sequence>
<dbReference type="AlphaFoldDB" id="A0A233RM84"/>
<dbReference type="EMBL" id="MCGQ01000187">
    <property type="protein sequence ID" value="OXY84487.1"/>
    <property type="molecule type" value="Genomic_DNA"/>
</dbReference>